<dbReference type="RefSeq" id="WP_066661606.1">
    <property type="nucleotide sequence ID" value="NZ_CP011402.1"/>
</dbReference>
<evidence type="ECO:0000313" key="3">
    <source>
        <dbReference type="Proteomes" id="UP000182975"/>
    </source>
</evidence>
<accession>A0A172RXG4</accession>
<evidence type="ECO:0000313" key="2">
    <source>
        <dbReference type="EMBL" id="SEP00813.1"/>
    </source>
</evidence>
<sequence length="492" mass="51326">MNDLDLAKTLFAAARGRSDGASALQTQSVYATATSDSDGGTVMVDFGGDAVGDPLDEGETQSIECSTSWAVKRGDTVLVQLVGAQGTARKPIVVAVRGRGDEQDGRISEAEELAQAAIQAVDVEYALGDSQTTAPTTGWATTAPEWEDGKYMWQRTKTTTASGSSYSDATCIQGAAGADGADGAAGATGRGISAIVEQYYLSTSSTTQTGGSWSTAQPEWAEGKHIWTRSKITWTNPSGTSYTTPVLAKAINGANEAAAATSYYFFVDSEGAHITTTQGDATTGQNILIDSDGLHIRNGTTDLAYFEAGEVGIGMDSTAAKIVLCGSQMNSISSSSSGQLAISGTNGVRLGIYDTQSGWGDYGFGFITLDGKATVYGNAQQMMMYAEGNFFNGAYQTRILGDQVNALANGSPSPLQLQYTGGADVRVGYGAGANLRVNGNIYYAKTHGVTPVYCLYNPNGGKHYYTVSSSEYNSLVNAGWSGQGVAWYGFAI</sequence>
<evidence type="ECO:0000259" key="1">
    <source>
        <dbReference type="Pfam" id="PF18885"/>
    </source>
</evidence>
<reference evidence="3" key="1">
    <citation type="submission" date="2016-10" db="EMBL/GenBank/DDBJ databases">
        <authorList>
            <person name="Varghese N."/>
        </authorList>
    </citation>
    <scope>NUCLEOTIDE SEQUENCE [LARGE SCALE GENOMIC DNA]</scope>
    <source>
        <strain evidence="3">DSM 21843</strain>
    </source>
</reference>
<proteinExistence type="predicted"/>
<dbReference type="InterPro" id="IPR043708">
    <property type="entry name" value="DUF5648"/>
</dbReference>
<name>A0A172RXG4_9ACTN</name>
<protein>
    <recommendedName>
        <fullName evidence="1">DUF5648 domain-containing protein</fullName>
    </recommendedName>
</protein>
<organism evidence="2 3">
    <name type="scientific">Denitrobacterium detoxificans</name>
    <dbReference type="NCBI Taxonomy" id="79604"/>
    <lineage>
        <taxon>Bacteria</taxon>
        <taxon>Bacillati</taxon>
        <taxon>Actinomycetota</taxon>
        <taxon>Coriobacteriia</taxon>
        <taxon>Eggerthellales</taxon>
        <taxon>Eggerthellaceae</taxon>
        <taxon>Denitrobacterium</taxon>
    </lineage>
</organism>
<dbReference type="AlphaFoldDB" id="A0A172RXG4"/>
<dbReference type="Pfam" id="PF18885">
    <property type="entry name" value="DUF5648"/>
    <property type="match status" value="1"/>
</dbReference>
<keyword evidence="3" id="KW-1185">Reference proteome</keyword>
<dbReference type="STRING" id="79604.AAY81_03915"/>
<feature type="domain" description="DUF5648" evidence="1">
    <location>
        <begin position="438"/>
        <end position="489"/>
    </location>
</feature>
<dbReference type="KEGG" id="ddt:AAY81_03915"/>
<gene>
    <name evidence="2" type="ORF">SAMN02910314_01900</name>
</gene>
<dbReference type="Proteomes" id="UP000182975">
    <property type="component" value="Unassembled WGS sequence"/>
</dbReference>
<dbReference type="EMBL" id="FOEC01000018">
    <property type="protein sequence ID" value="SEP00813.1"/>
    <property type="molecule type" value="Genomic_DNA"/>
</dbReference>